<organism evidence="1 2">
    <name type="scientific">Colletotrichum noveboracense</name>
    <dbReference type="NCBI Taxonomy" id="2664923"/>
    <lineage>
        <taxon>Eukaryota</taxon>
        <taxon>Fungi</taxon>
        <taxon>Dikarya</taxon>
        <taxon>Ascomycota</taxon>
        <taxon>Pezizomycotina</taxon>
        <taxon>Sordariomycetes</taxon>
        <taxon>Hypocreomycetidae</taxon>
        <taxon>Glomerellales</taxon>
        <taxon>Glomerellaceae</taxon>
        <taxon>Colletotrichum</taxon>
        <taxon>Colletotrichum gloeosporioides species complex</taxon>
    </lineage>
</organism>
<evidence type="ECO:0000313" key="2">
    <source>
        <dbReference type="Proteomes" id="UP001152533"/>
    </source>
</evidence>
<gene>
    <name evidence="1" type="ORF">CGXH109_LOCUS115211</name>
</gene>
<dbReference type="InterPro" id="IPR028994">
    <property type="entry name" value="Integrin_alpha_N"/>
</dbReference>
<name>A0A9W4WDK4_9PEZI</name>
<dbReference type="Proteomes" id="UP001152533">
    <property type="component" value="Unassembled WGS sequence"/>
</dbReference>
<accession>A0A9W4WDK4</accession>
<evidence type="ECO:0000313" key="1">
    <source>
        <dbReference type="EMBL" id="CAI0652257.1"/>
    </source>
</evidence>
<proteinExistence type="predicted"/>
<protein>
    <submittedName>
        <fullName evidence="1">Uncharacterized protein</fullName>
    </submittedName>
</protein>
<dbReference type="SUPFAM" id="SSF69318">
    <property type="entry name" value="Integrin alpha N-terminal domain"/>
    <property type="match status" value="1"/>
</dbReference>
<sequence length="283" mass="31040">MWVDDGGSTYTWTTSRSCRKEYAGDGLNFAWRQAFYKGASSGPTHMGMGGTNLRTRIHFARIYGQSSVFGNLPLQDYVYLEHIKLAEDKHRFEMRVWKNIGGGGSKIVADGNKYCNMVGHRDGRADYVWTQSTGEITLFTNRGKGTIGILGSKPWHHILTTSEHGPSGSAPAGLGRGCDCDIIYVNPETNAVEVFLNQYPQTGSWGWAHLTNPAPGLICGYNRGLGDFDLAVCFADLTGTNRADYLYITPDGTVSGYLQQDSGAFVDVGQIKFAIGKDRANLR</sequence>
<dbReference type="AlphaFoldDB" id="A0A9W4WDK4"/>
<reference evidence="1" key="1">
    <citation type="submission" date="2022-08" db="EMBL/GenBank/DDBJ databases">
        <authorList>
            <person name="Giroux E."/>
            <person name="Giroux E."/>
        </authorList>
    </citation>
    <scope>NUCLEOTIDE SEQUENCE</scope>
    <source>
        <strain evidence="1">H1091258</strain>
    </source>
</reference>
<comment type="caution">
    <text evidence="1">The sequence shown here is derived from an EMBL/GenBank/DDBJ whole genome shotgun (WGS) entry which is preliminary data.</text>
</comment>
<dbReference type="EMBL" id="CAMGZC010001293">
    <property type="protein sequence ID" value="CAI0652257.1"/>
    <property type="molecule type" value="Genomic_DNA"/>
</dbReference>
<keyword evidence="2" id="KW-1185">Reference proteome</keyword>